<name>A0AA35P0G2_9SAUR</name>
<organism evidence="1 2">
    <name type="scientific">Podarcis lilfordi</name>
    <name type="common">Lilford's wall lizard</name>
    <dbReference type="NCBI Taxonomy" id="74358"/>
    <lineage>
        <taxon>Eukaryota</taxon>
        <taxon>Metazoa</taxon>
        <taxon>Chordata</taxon>
        <taxon>Craniata</taxon>
        <taxon>Vertebrata</taxon>
        <taxon>Euteleostomi</taxon>
        <taxon>Lepidosauria</taxon>
        <taxon>Squamata</taxon>
        <taxon>Bifurcata</taxon>
        <taxon>Unidentata</taxon>
        <taxon>Episquamata</taxon>
        <taxon>Laterata</taxon>
        <taxon>Lacertibaenia</taxon>
        <taxon>Lacertidae</taxon>
        <taxon>Podarcis</taxon>
    </lineage>
</organism>
<dbReference type="AlphaFoldDB" id="A0AA35P0G2"/>
<dbReference type="EMBL" id="OX395128">
    <property type="protein sequence ID" value="CAI5770499.1"/>
    <property type="molecule type" value="Genomic_DNA"/>
</dbReference>
<keyword evidence="2" id="KW-1185">Reference proteome</keyword>
<dbReference type="Proteomes" id="UP001178461">
    <property type="component" value="Chromosome 3"/>
</dbReference>
<reference evidence="1" key="1">
    <citation type="submission" date="2022-12" db="EMBL/GenBank/DDBJ databases">
        <authorList>
            <person name="Alioto T."/>
            <person name="Alioto T."/>
            <person name="Gomez Garrido J."/>
        </authorList>
    </citation>
    <scope>NUCLEOTIDE SEQUENCE</scope>
</reference>
<sequence length="74" mass="7743">MATAGAEVPGLSTGAILETVATSTPEGTGEIAVVAASKTGTKAAGFRNSRRSSRIYHSWILPGFHRLRQPFQTA</sequence>
<evidence type="ECO:0000313" key="2">
    <source>
        <dbReference type="Proteomes" id="UP001178461"/>
    </source>
</evidence>
<evidence type="ECO:0000313" key="1">
    <source>
        <dbReference type="EMBL" id="CAI5770499.1"/>
    </source>
</evidence>
<gene>
    <name evidence="1" type="ORF">PODLI_1B018365</name>
</gene>
<proteinExistence type="predicted"/>
<protein>
    <submittedName>
        <fullName evidence="1">Uncharacterized protein</fullName>
    </submittedName>
</protein>
<accession>A0AA35P0G2</accession>